<evidence type="ECO:0000256" key="8">
    <source>
        <dbReference type="SAM" id="Phobius"/>
    </source>
</evidence>
<comment type="subcellular location">
    <subcellularLocation>
        <location evidence="1">Cell membrane</location>
        <topology evidence="1">Multi-pass membrane protein</topology>
    </subcellularLocation>
</comment>
<dbReference type="RefSeq" id="WP_380051918.1">
    <property type="nucleotide sequence ID" value="NZ_JBHSOH010000042.1"/>
</dbReference>
<protein>
    <submittedName>
        <fullName evidence="10">Multidrug effflux MFS transporter</fullName>
    </submittedName>
</protein>
<dbReference type="PROSITE" id="PS00216">
    <property type="entry name" value="SUGAR_TRANSPORT_1"/>
    <property type="match status" value="1"/>
</dbReference>
<keyword evidence="7 8" id="KW-0472">Membrane</keyword>
<keyword evidence="6 8" id="KW-1133">Transmembrane helix</keyword>
<comment type="similarity">
    <text evidence="2">Belongs to the major facilitator superfamily. Bcr/CmlA family.</text>
</comment>
<feature type="domain" description="Major facilitator superfamily (MFS) profile" evidence="9">
    <location>
        <begin position="18"/>
        <end position="405"/>
    </location>
</feature>
<name>A0ABW1DNA1_9DEIO</name>
<evidence type="ECO:0000256" key="6">
    <source>
        <dbReference type="ARBA" id="ARBA00022989"/>
    </source>
</evidence>
<evidence type="ECO:0000256" key="3">
    <source>
        <dbReference type="ARBA" id="ARBA00022448"/>
    </source>
</evidence>
<dbReference type="SUPFAM" id="SSF103473">
    <property type="entry name" value="MFS general substrate transporter"/>
    <property type="match status" value="1"/>
</dbReference>
<keyword evidence="5 8" id="KW-0812">Transmembrane</keyword>
<evidence type="ECO:0000256" key="7">
    <source>
        <dbReference type="ARBA" id="ARBA00023136"/>
    </source>
</evidence>
<dbReference type="InterPro" id="IPR004812">
    <property type="entry name" value="Efflux_drug-R_Bcr/CmlA"/>
</dbReference>
<feature type="transmembrane region" description="Helical" evidence="8">
    <location>
        <begin position="84"/>
        <end position="103"/>
    </location>
</feature>
<gene>
    <name evidence="10" type="ORF">ACFPQ6_17760</name>
</gene>
<proteinExistence type="inferred from homology"/>
<dbReference type="PROSITE" id="PS50850">
    <property type="entry name" value="MFS"/>
    <property type="match status" value="1"/>
</dbReference>
<dbReference type="Proteomes" id="UP001595979">
    <property type="component" value="Unassembled WGS sequence"/>
</dbReference>
<feature type="transmembrane region" description="Helical" evidence="8">
    <location>
        <begin position="257"/>
        <end position="279"/>
    </location>
</feature>
<evidence type="ECO:0000259" key="9">
    <source>
        <dbReference type="PROSITE" id="PS50850"/>
    </source>
</evidence>
<keyword evidence="11" id="KW-1185">Reference proteome</keyword>
<reference evidence="11" key="1">
    <citation type="journal article" date="2019" name="Int. J. Syst. Evol. Microbiol.">
        <title>The Global Catalogue of Microorganisms (GCM) 10K type strain sequencing project: providing services to taxonomists for standard genome sequencing and annotation.</title>
        <authorList>
            <consortium name="The Broad Institute Genomics Platform"/>
            <consortium name="The Broad Institute Genome Sequencing Center for Infectious Disease"/>
            <person name="Wu L."/>
            <person name="Ma J."/>
        </authorList>
    </citation>
    <scope>NUCLEOTIDE SEQUENCE [LARGE SCALE GENOMIC DNA]</scope>
    <source>
        <strain evidence="11">CGMCC 1.15053</strain>
    </source>
</reference>
<dbReference type="PANTHER" id="PTHR23502:SF132">
    <property type="entry name" value="POLYAMINE TRANSPORTER 2-RELATED"/>
    <property type="match status" value="1"/>
</dbReference>
<dbReference type="InterPro" id="IPR005829">
    <property type="entry name" value="Sugar_transporter_CS"/>
</dbReference>
<dbReference type="EMBL" id="JBHSOH010000042">
    <property type="protein sequence ID" value="MFC5850147.1"/>
    <property type="molecule type" value="Genomic_DNA"/>
</dbReference>
<feature type="transmembrane region" description="Helical" evidence="8">
    <location>
        <begin position="109"/>
        <end position="130"/>
    </location>
</feature>
<evidence type="ECO:0000313" key="11">
    <source>
        <dbReference type="Proteomes" id="UP001595979"/>
    </source>
</evidence>
<evidence type="ECO:0000256" key="2">
    <source>
        <dbReference type="ARBA" id="ARBA00006236"/>
    </source>
</evidence>
<dbReference type="CDD" id="cd17320">
    <property type="entry name" value="MFS_MdfA_MDR_like"/>
    <property type="match status" value="1"/>
</dbReference>
<feature type="transmembrane region" description="Helical" evidence="8">
    <location>
        <begin position="142"/>
        <end position="166"/>
    </location>
</feature>
<dbReference type="InterPro" id="IPR020846">
    <property type="entry name" value="MFS_dom"/>
</dbReference>
<sequence>MSHAASTSSAPPALPAGLIGLLALLTAIAPLATDMYLPAFPAMSSDLQTTASTVQLTLTTFLLGLAIGQLVIGPLSDQWGRRGLLLAGTALCALAGVACALTPSADFLIVARFLQGFGGAAGVVLSRAVLTDRSSGPTTAKLFSLLMLIGGVAPVIAPLVGGVLSAGLGWRGVFWVLGALSGLMLLGIVAAVPETLPPQRRRAGGLRTLADDTRSVLRNRAYLGYTLSFAFSMAAMFAYIAASPFVLQNMLGLSELAYSAAFAVNALGLMIVSGLNAALVTRHGAPRLLAVGVRVLMVLAALLLADITLLRLPLWPTLLLFFALVSSLGLIFGNAASLATSEVRQMAGTGSAILGALQFSLAAAVSPLVGLAGEHSALPMGVTVLVAASLALLFHTALLRAGQARAINA</sequence>
<dbReference type="Gene3D" id="1.20.1720.10">
    <property type="entry name" value="Multidrug resistance protein D"/>
    <property type="match status" value="1"/>
</dbReference>
<evidence type="ECO:0000256" key="4">
    <source>
        <dbReference type="ARBA" id="ARBA00022475"/>
    </source>
</evidence>
<feature type="transmembrane region" description="Helical" evidence="8">
    <location>
        <begin position="12"/>
        <end position="32"/>
    </location>
</feature>
<comment type="caution">
    <text evidence="10">The sequence shown here is derived from an EMBL/GenBank/DDBJ whole genome shotgun (WGS) entry which is preliminary data.</text>
</comment>
<accession>A0ABW1DNA1</accession>
<feature type="transmembrane region" description="Helical" evidence="8">
    <location>
        <begin position="318"/>
        <end position="340"/>
    </location>
</feature>
<dbReference type="InterPro" id="IPR011701">
    <property type="entry name" value="MFS"/>
</dbReference>
<feature type="transmembrane region" description="Helical" evidence="8">
    <location>
        <begin position="291"/>
        <end position="312"/>
    </location>
</feature>
<dbReference type="InterPro" id="IPR036259">
    <property type="entry name" value="MFS_trans_sf"/>
</dbReference>
<feature type="transmembrane region" description="Helical" evidence="8">
    <location>
        <begin position="378"/>
        <end position="399"/>
    </location>
</feature>
<dbReference type="PANTHER" id="PTHR23502">
    <property type="entry name" value="MAJOR FACILITATOR SUPERFAMILY"/>
    <property type="match status" value="1"/>
</dbReference>
<feature type="transmembrane region" description="Helical" evidence="8">
    <location>
        <begin position="222"/>
        <end position="242"/>
    </location>
</feature>
<feature type="transmembrane region" description="Helical" evidence="8">
    <location>
        <begin position="52"/>
        <end position="72"/>
    </location>
</feature>
<organism evidence="10 11">
    <name type="scientific">Deinococcus petrolearius</name>
    <dbReference type="NCBI Taxonomy" id="1751295"/>
    <lineage>
        <taxon>Bacteria</taxon>
        <taxon>Thermotogati</taxon>
        <taxon>Deinococcota</taxon>
        <taxon>Deinococci</taxon>
        <taxon>Deinococcales</taxon>
        <taxon>Deinococcaceae</taxon>
        <taxon>Deinococcus</taxon>
    </lineage>
</organism>
<evidence type="ECO:0000313" key="10">
    <source>
        <dbReference type="EMBL" id="MFC5850147.1"/>
    </source>
</evidence>
<keyword evidence="4" id="KW-1003">Cell membrane</keyword>
<dbReference type="NCBIfam" id="TIGR00710">
    <property type="entry name" value="efflux_Bcr_CflA"/>
    <property type="match status" value="1"/>
</dbReference>
<dbReference type="Pfam" id="PF07690">
    <property type="entry name" value="MFS_1"/>
    <property type="match status" value="1"/>
</dbReference>
<feature type="transmembrane region" description="Helical" evidence="8">
    <location>
        <begin position="352"/>
        <end position="372"/>
    </location>
</feature>
<evidence type="ECO:0000256" key="1">
    <source>
        <dbReference type="ARBA" id="ARBA00004651"/>
    </source>
</evidence>
<evidence type="ECO:0000256" key="5">
    <source>
        <dbReference type="ARBA" id="ARBA00022692"/>
    </source>
</evidence>
<keyword evidence="3" id="KW-0813">Transport</keyword>
<feature type="transmembrane region" description="Helical" evidence="8">
    <location>
        <begin position="172"/>
        <end position="192"/>
    </location>
</feature>